<name>A0A8X6YGT5_9ARAC</name>
<reference evidence="1" key="1">
    <citation type="submission" date="2020-08" db="EMBL/GenBank/DDBJ databases">
        <title>Multicomponent nature underlies the extraordinary mechanical properties of spider dragline silk.</title>
        <authorList>
            <person name="Kono N."/>
            <person name="Nakamura H."/>
            <person name="Mori M."/>
            <person name="Yoshida Y."/>
            <person name="Ohtoshi R."/>
            <person name="Malay A.D."/>
            <person name="Moran D.A.P."/>
            <person name="Tomita M."/>
            <person name="Numata K."/>
            <person name="Arakawa K."/>
        </authorList>
    </citation>
    <scope>NUCLEOTIDE SEQUENCE</scope>
</reference>
<sequence>MRQQPSNHRQGYGDIWDHPYYEDRLGHHYSTVILREHAVNYRFLPDKYSLSIGNTTNYIGNAVDSIPAVPQFNHHEKRFEIQQ</sequence>
<comment type="caution">
    <text evidence="1">The sequence shown here is derived from an EMBL/GenBank/DDBJ whole genome shotgun (WGS) entry which is preliminary data.</text>
</comment>
<organism evidence="1 2">
    <name type="scientific">Trichonephila inaurata madagascariensis</name>
    <dbReference type="NCBI Taxonomy" id="2747483"/>
    <lineage>
        <taxon>Eukaryota</taxon>
        <taxon>Metazoa</taxon>
        <taxon>Ecdysozoa</taxon>
        <taxon>Arthropoda</taxon>
        <taxon>Chelicerata</taxon>
        <taxon>Arachnida</taxon>
        <taxon>Araneae</taxon>
        <taxon>Araneomorphae</taxon>
        <taxon>Entelegynae</taxon>
        <taxon>Araneoidea</taxon>
        <taxon>Nephilidae</taxon>
        <taxon>Trichonephila</taxon>
        <taxon>Trichonephila inaurata</taxon>
    </lineage>
</organism>
<proteinExistence type="predicted"/>
<keyword evidence="2" id="KW-1185">Reference proteome</keyword>
<dbReference type="AlphaFoldDB" id="A0A8X6YGT5"/>
<dbReference type="Proteomes" id="UP000886998">
    <property type="component" value="Unassembled WGS sequence"/>
</dbReference>
<protein>
    <submittedName>
        <fullName evidence="1">Uncharacterized protein</fullName>
    </submittedName>
</protein>
<accession>A0A8X6YGT5</accession>
<dbReference type="EMBL" id="BMAV01018245">
    <property type="protein sequence ID" value="GFY70438.1"/>
    <property type="molecule type" value="Genomic_DNA"/>
</dbReference>
<evidence type="ECO:0000313" key="2">
    <source>
        <dbReference type="Proteomes" id="UP000886998"/>
    </source>
</evidence>
<evidence type="ECO:0000313" key="1">
    <source>
        <dbReference type="EMBL" id="GFY70438.1"/>
    </source>
</evidence>
<gene>
    <name evidence="1" type="ORF">TNIN_225811</name>
</gene>